<feature type="compositionally biased region" description="Polar residues" evidence="1">
    <location>
        <begin position="143"/>
        <end position="160"/>
    </location>
</feature>
<feature type="compositionally biased region" description="Polar residues" evidence="1">
    <location>
        <begin position="69"/>
        <end position="87"/>
    </location>
</feature>
<feature type="compositionally biased region" description="Low complexity" evidence="1">
    <location>
        <begin position="52"/>
        <end position="68"/>
    </location>
</feature>
<evidence type="ECO:0000313" key="3">
    <source>
        <dbReference type="Proteomes" id="UP000240883"/>
    </source>
</evidence>
<sequence>MAGVPHNTKQGQRDWRYAGNSTGTTVQQQDEAVEQEVEENERKLREARITNSAAAQGSGQSVGQASAGIDNTPTYSADNTQEGTANNTEKEKTEKIHIVLPLQSTQKNNVNNTETDKGNGVKDDNGNGVKKNDGKEKQPKVSLKSNDNVQASTSLLAHQK</sequence>
<organism evidence="2 3">
    <name type="scientific">Corynespora cassiicola Philippines</name>
    <dbReference type="NCBI Taxonomy" id="1448308"/>
    <lineage>
        <taxon>Eukaryota</taxon>
        <taxon>Fungi</taxon>
        <taxon>Dikarya</taxon>
        <taxon>Ascomycota</taxon>
        <taxon>Pezizomycotina</taxon>
        <taxon>Dothideomycetes</taxon>
        <taxon>Pleosporomycetidae</taxon>
        <taxon>Pleosporales</taxon>
        <taxon>Corynesporascaceae</taxon>
        <taxon>Corynespora</taxon>
    </lineage>
</organism>
<evidence type="ECO:0000256" key="1">
    <source>
        <dbReference type="SAM" id="MobiDB-lite"/>
    </source>
</evidence>
<feature type="region of interest" description="Disordered" evidence="1">
    <location>
        <begin position="1"/>
        <end position="160"/>
    </location>
</feature>
<dbReference type="AlphaFoldDB" id="A0A2T2P3C3"/>
<accession>A0A2T2P3C3</accession>
<reference evidence="2 3" key="1">
    <citation type="journal article" date="2018" name="Front. Microbiol.">
        <title>Genome-Wide Analysis of Corynespora cassiicola Leaf Fall Disease Putative Effectors.</title>
        <authorList>
            <person name="Lopez D."/>
            <person name="Ribeiro S."/>
            <person name="Label P."/>
            <person name="Fumanal B."/>
            <person name="Venisse J.S."/>
            <person name="Kohler A."/>
            <person name="de Oliveira R.R."/>
            <person name="Labutti K."/>
            <person name="Lipzen A."/>
            <person name="Lail K."/>
            <person name="Bauer D."/>
            <person name="Ohm R.A."/>
            <person name="Barry K.W."/>
            <person name="Spatafora J."/>
            <person name="Grigoriev I.V."/>
            <person name="Martin F.M."/>
            <person name="Pujade-Renaud V."/>
        </authorList>
    </citation>
    <scope>NUCLEOTIDE SEQUENCE [LARGE SCALE GENOMIC DNA]</scope>
    <source>
        <strain evidence="2 3">Philippines</strain>
    </source>
</reference>
<dbReference type="Proteomes" id="UP000240883">
    <property type="component" value="Unassembled WGS sequence"/>
</dbReference>
<proteinExistence type="predicted"/>
<feature type="compositionally biased region" description="Basic and acidic residues" evidence="1">
    <location>
        <begin position="114"/>
        <end position="139"/>
    </location>
</feature>
<gene>
    <name evidence="2" type="ORF">BS50DRAFT_583712</name>
</gene>
<dbReference type="EMBL" id="KZ678130">
    <property type="protein sequence ID" value="PSN72123.1"/>
    <property type="molecule type" value="Genomic_DNA"/>
</dbReference>
<feature type="compositionally biased region" description="Basic and acidic residues" evidence="1">
    <location>
        <begin position="88"/>
        <end position="97"/>
    </location>
</feature>
<keyword evidence="3" id="KW-1185">Reference proteome</keyword>
<name>A0A2T2P3C3_CORCC</name>
<feature type="compositionally biased region" description="Polar residues" evidence="1">
    <location>
        <begin position="102"/>
        <end position="113"/>
    </location>
</feature>
<evidence type="ECO:0000313" key="2">
    <source>
        <dbReference type="EMBL" id="PSN72123.1"/>
    </source>
</evidence>
<protein>
    <submittedName>
        <fullName evidence="2">Uncharacterized protein</fullName>
    </submittedName>
</protein>